<name>A0A9W6WFF2_CANBO</name>
<dbReference type="EMBL" id="BSXN01000307">
    <property type="protein sequence ID" value="GME68025.1"/>
    <property type="molecule type" value="Genomic_DNA"/>
</dbReference>
<accession>A0A9W6WFF2</accession>
<sequence>MSAKDGLSSRVLNMKFMRNADRKGNTTENSDADSENTRKIRDSSEWKSSNSDNIISKIKKQRKIVKNVGYTSINIMNSNSNNDNSPSIDSAAFSNDSGIVSGRRSMGTRVSNPATDSNKKKRKHSKEDEDQEDDEKDKDVDEDDSDYEPAINADSGSLLSLWTSNKKLKDSKVKKQKK</sequence>
<comment type="caution">
    <text evidence="2">The sequence shown here is derived from an EMBL/GenBank/DDBJ whole genome shotgun (WGS) entry which is preliminary data.</text>
</comment>
<feature type="compositionally biased region" description="Basic and acidic residues" evidence="1">
    <location>
        <begin position="167"/>
        <end position="178"/>
    </location>
</feature>
<dbReference type="Pfam" id="PF10175">
    <property type="entry name" value="MPP6"/>
    <property type="match status" value="1"/>
</dbReference>
<proteinExistence type="predicted"/>
<keyword evidence="3" id="KW-1185">Reference proteome</keyword>
<feature type="compositionally biased region" description="Basic and acidic residues" evidence="1">
    <location>
        <begin position="35"/>
        <end position="45"/>
    </location>
</feature>
<feature type="region of interest" description="Disordered" evidence="1">
    <location>
        <begin position="74"/>
        <end position="178"/>
    </location>
</feature>
<feature type="region of interest" description="Disordered" evidence="1">
    <location>
        <begin position="1"/>
        <end position="61"/>
    </location>
</feature>
<dbReference type="Proteomes" id="UP001165120">
    <property type="component" value="Unassembled WGS sequence"/>
</dbReference>
<gene>
    <name evidence="2" type="ORF">Cboi02_000134500</name>
</gene>
<feature type="compositionally biased region" description="Polar residues" evidence="1">
    <location>
        <begin position="154"/>
        <end position="165"/>
    </location>
</feature>
<protein>
    <submittedName>
        <fullName evidence="2">Unnamed protein product</fullName>
    </submittedName>
</protein>
<feature type="compositionally biased region" description="Low complexity" evidence="1">
    <location>
        <begin position="47"/>
        <end position="56"/>
    </location>
</feature>
<organism evidence="2 3">
    <name type="scientific">Candida boidinii</name>
    <name type="common">Yeast</name>
    <dbReference type="NCBI Taxonomy" id="5477"/>
    <lineage>
        <taxon>Eukaryota</taxon>
        <taxon>Fungi</taxon>
        <taxon>Dikarya</taxon>
        <taxon>Ascomycota</taxon>
        <taxon>Saccharomycotina</taxon>
        <taxon>Pichiomycetes</taxon>
        <taxon>Pichiales</taxon>
        <taxon>Pichiaceae</taxon>
        <taxon>Ogataea</taxon>
        <taxon>Ogataea/Candida clade</taxon>
    </lineage>
</organism>
<dbReference type="AlphaFoldDB" id="A0A9W6WFF2"/>
<evidence type="ECO:0000313" key="2">
    <source>
        <dbReference type="EMBL" id="GME68025.1"/>
    </source>
</evidence>
<evidence type="ECO:0000256" key="1">
    <source>
        <dbReference type="SAM" id="MobiDB-lite"/>
    </source>
</evidence>
<reference evidence="2" key="1">
    <citation type="submission" date="2023-04" db="EMBL/GenBank/DDBJ databases">
        <title>Candida boidinii NBRC 10035.</title>
        <authorList>
            <person name="Ichikawa N."/>
            <person name="Sato H."/>
            <person name="Tonouchi N."/>
        </authorList>
    </citation>
    <scope>NUCLEOTIDE SEQUENCE</scope>
    <source>
        <strain evidence="2">NBRC 10035</strain>
    </source>
</reference>
<feature type="compositionally biased region" description="Low complexity" evidence="1">
    <location>
        <begin position="74"/>
        <end position="90"/>
    </location>
</feature>
<evidence type="ECO:0000313" key="3">
    <source>
        <dbReference type="Proteomes" id="UP001165120"/>
    </source>
</evidence>
<feature type="compositionally biased region" description="Acidic residues" evidence="1">
    <location>
        <begin position="128"/>
        <end position="147"/>
    </location>
</feature>